<evidence type="ECO:0000313" key="2">
    <source>
        <dbReference type="EMBL" id="ODQ66456.1"/>
    </source>
</evidence>
<reference evidence="2 3" key="1">
    <citation type="journal article" date="2016" name="Proc. Natl. Acad. Sci. U.S.A.">
        <title>Comparative genomics of biotechnologically important yeasts.</title>
        <authorList>
            <person name="Riley R."/>
            <person name="Haridas S."/>
            <person name="Wolfe K.H."/>
            <person name="Lopes M.R."/>
            <person name="Hittinger C.T."/>
            <person name="Goeker M."/>
            <person name="Salamov A.A."/>
            <person name="Wisecaver J.H."/>
            <person name="Long T.M."/>
            <person name="Calvey C.H."/>
            <person name="Aerts A.L."/>
            <person name="Barry K.W."/>
            <person name="Choi C."/>
            <person name="Clum A."/>
            <person name="Coughlan A.Y."/>
            <person name="Deshpande S."/>
            <person name="Douglass A.P."/>
            <person name="Hanson S.J."/>
            <person name="Klenk H.-P."/>
            <person name="LaButti K.M."/>
            <person name="Lapidus A."/>
            <person name="Lindquist E.A."/>
            <person name="Lipzen A.M."/>
            <person name="Meier-Kolthoff J.P."/>
            <person name="Ohm R.A."/>
            <person name="Otillar R.P."/>
            <person name="Pangilinan J.L."/>
            <person name="Peng Y."/>
            <person name="Rokas A."/>
            <person name="Rosa C.A."/>
            <person name="Scheuner C."/>
            <person name="Sibirny A.A."/>
            <person name="Slot J.C."/>
            <person name="Stielow J.B."/>
            <person name="Sun H."/>
            <person name="Kurtzman C.P."/>
            <person name="Blackwell M."/>
            <person name="Grigoriev I.V."/>
            <person name="Jeffries T.W."/>
        </authorList>
    </citation>
    <scope>NUCLEOTIDE SEQUENCE [LARGE SCALE GENOMIC DNA]</scope>
    <source>
        <strain evidence="2 3">DSM 6958</strain>
    </source>
</reference>
<dbReference type="STRING" id="857566.A0A1E3PLY4"/>
<dbReference type="OrthoDB" id="341300at2759"/>
<name>A0A1E3PLY4_9ASCO</name>
<evidence type="ECO:0000259" key="1">
    <source>
        <dbReference type="PROSITE" id="PS50904"/>
    </source>
</evidence>
<sequence length="192" mass="22587">MVLWYRSEHNYDFNFATVSLAYFIRYPNPFASHVLSDDTIERFVDAEGKLHSTRIIYKQGKLPRFVRPFLKKVGGTWILEKSIINPQTCEMQTWTSNLDHRRILQVHESAHYKSKSLNAPSTSVRYDVSFSSNFGSWGIKDRIESWSYTRFGENLNKSKKGMFFVMSSLKEHGWNKLREMQIAIKHQPIVEE</sequence>
<dbReference type="GO" id="GO:0005758">
    <property type="term" value="C:mitochondrial intermembrane space"/>
    <property type="evidence" value="ECO:0007669"/>
    <property type="project" value="InterPro"/>
</dbReference>
<dbReference type="PROSITE" id="PS50904">
    <property type="entry name" value="PRELI_MSF1"/>
    <property type="match status" value="1"/>
</dbReference>
<accession>A0A1E3PLY4</accession>
<gene>
    <name evidence="2" type="ORF">NADFUDRAFT_50376</name>
</gene>
<dbReference type="EMBL" id="KV454408">
    <property type="protein sequence ID" value="ODQ66456.1"/>
    <property type="molecule type" value="Genomic_DNA"/>
</dbReference>
<dbReference type="Proteomes" id="UP000095009">
    <property type="component" value="Unassembled WGS sequence"/>
</dbReference>
<protein>
    <submittedName>
        <fullName evidence="2">MSF1-domain-containing protein</fullName>
    </submittedName>
</protein>
<organism evidence="2 3">
    <name type="scientific">Nadsonia fulvescens var. elongata DSM 6958</name>
    <dbReference type="NCBI Taxonomy" id="857566"/>
    <lineage>
        <taxon>Eukaryota</taxon>
        <taxon>Fungi</taxon>
        <taxon>Dikarya</taxon>
        <taxon>Ascomycota</taxon>
        <taxon>Saccharomycotina</taxon>
        <taxon>Dipodascomycetes</taxon>
        <taxon>Dipodascales</taxon>
        <taxon>Dipodascales incertae sedis</taxon>
        <taxon>Nadsonia</taxon>
    </lineage>
</organism>
<dbReference type="InterPro" id="IPR037365">
    <property type="entry name" value="Slowmo/Ups"/>
</dbReference>
<dbReference type="AlphaFoldDB" id="A0A1E3PLY4"/>
<proteinExistence type="predicted"/>
<evidence type="ECO:0000313" key="3">
    <source>
        <dbReference type="Proteomes" id="UP000095009"/>
    </source>
</evidence>
<feature type="domain" description="PRELI/MSF1" evidence="1">
    <location>
        <begin position="1"/>
        <end position="174"/>
    </location>
</feature>
<dbReference type="Pfam" id="PF04707">
    <property type="entry name" value="PRELI"/>
    <property type="match status" value="1"/>
</dbReference>
<keyword evidence="3" id="KW-1185">Reference proteome</keyword>
<dbReference type="InterPro" id="IPR006797">
    <property type="entry name" value="PRELI/MSF1_dom"/>
</dbReference>
<dbReference type="PANTHER" id="PTHR11158">
    <property type="entry name" value="MSF1/PX19 RELATED"/>
    <property type="match status" value="1"/>
</dbReference>